<evidence type="ECO:0000313" key="11">
    <source>
        <dbReference type="Proteomes" id="UP000183769"/>
    </source>
</evidence>
<sequence>MSVVDDEDATLRERLADEPVPALRVLAVVAVLVAVEFGALANLVMSLPWDAVGAALPGFLQGAAATIAGVGDGLAGLPTLLSRSVIDNAGYQLPSGEWVGTFMGLSPAAAWLLRVALIYAYGFVWLLVGWWSYLVYRDNYRHADWAPVDDMVGRFRNHSWGLFGLAIIFAFVVLAVFAPALGPTTVDANIADPYLHSIEYYSEETGGVEEIYVGDANGESQSRGQGGENVGPMQYDQYDRFHPFGTLPSGKDLFTFMAAGARVSLFIGVASLVLAGGAAVVFALATAYYKGLVDLGIVIASDSIQALPQLLVIMLASFVLSGTWLANLYNGGVVLALLFGLTGWPGLWRAVRGPALQVSEREWIDAAKSFGQRPSVTMRKHMLPYVVGYLLIYASLTLGGVIIGVAGLSFLGLGINAPTPEWGRAVSAGQPYVATPSWHISLLPGILIVIVVTGFNALGDGIRDAIDPQSDVETGQQDQTAAAGGGA</sequence>
<feature type="transmembrane region" description="Helical" evidence="7">
    <location>
        <begin position="332"/>
        <end position="351"/>
    </location>
</feature>
<evidence type="ECO:0000256" key="5">
    <source>
        <dbReference type="ARBA" id="ARBA00022989"/>
    </source>
</evidence>
<keyword evidence="6 7" id="KW-0472">Membrane</keyword>
<evidence type="ECO:0000259" key="9">
    <source>
        <dbReference type="PROSITE" id="PS50928"/>
    </source>
</evidence>
<evidence type="ECO:0000256" key="8">
    <source>
        <dbReference type="SAM" id="MobiDB-lite"/>
    </source>
</evidence>
<dbReference type="InterPro" id="IPR035906">
    <property type="entry name" value="MetI-like_sf"/>
</dbReference>
<evidence type="ECO:0000256" key="6">
    <source>
        <dbReference type="ARBA" id="ARBA00023136"/>
    </source>
</evidence>
<evidence type="ECO:0000256" key="2">
    <source>
        <dbReference type="ARBA" id="ARBA00022448"/>
    </source>
</evidence>
<dbReference type="Proteomes" id="UP000183769">
    <property type="component" value="Unassembled WGS sequence"/>
</dbReference>
<dbReference type="InterPro" id="IPR050366">
    <property type="entry name" value="BP-dependent_transpt_permease"/>
</dbReference>
<dbReference type="SUPFAM" id="SSF161098">
    <property type="entry name" value="MetI-like"/>
    <property type="match status" value="1"/>
</dbReference>
<keyword evidence="2 7" id="KW-0813">Transport</keyword>
<feature type="transmembrane region" description="Helical" evidence="7">
    <location>
        <begin position="51"/>
        <end position="71"/>
    </location>
</feature>
<evidence type="ECO:0000256" key="1">
    <source>
        <dbReference type="ARBA" id="ARBA00004651"/>
    </source>
</evidence>
<dbReference type="GO" id="GO:0055085">
    <property type="term" value="P:transmembrane transport"/>
    <property type="evidence" value="ECO:0007669"/>
    <property type="project" value="InterPro"/>
</dbReference>
<keyword evidence="5 7" id="KW-1133">Transmembrane helix</keyword>
<dbReference type="RefSeq" id="WP_074874921.1">
    <property type="nucleotide sequence ID" value="NZ_FOXI01000001.1"/>
</dbReference>
<dbReference type="PROSITE" id="PS50928">
    <property type="entry name" value="ABC_TM1"/>
    <property type="match status" value="1"/>
</dbReference>
<feature type="transmembrane region" description="Helical" evidence="7">
    <location>
        <begin position="386"/>
        <end position="417"/>
    </location>
</feature>
<proteinExistence type="inferred from homology"/>
<comment type="subcellular location">
    <subcellularLocation>
        <location evidence="1 7">Cell membrane</location>
        <topology evidence="1 7">Multi-pass membrane protein</topology>
    </subcellularLocation>
</comment>
<dbReference type="Pfam" id="PF00528">
    <property type="entry name" value="BPD_transp_1"/>
    <property type="match status" value="1"/>
</dbReference>
<reference evidence="11" key="1">
    <citation type="submission" date="2016-10" db="EMBL/GenBank/DDBJ databases">
        <authorList>
            <person name="Varghese N."/>
            <person name="Submissions S."/>
        </authorList>
    </citation>
    <scope>NUCLEOTIDE SEQUENCE [LARGE SCALE GENOMIC DNA]</scope>
    <source>
        <strain evidence="11">CGMCC 1.10329</strain>
    </source>
</reference>
<protein>
    <submittedName>
        <fullName evidence="10">Peptide/nickel transport system permease protein</fullName>
    </submittedName>
</protein>
<dbReference type="EMBL" id="FOXI01000001">
    <property type="protein sequence ID" value="SFP10492.1"/>
    <property type="molecule type" value="Genomic_DNA"/>
</dbReference>
<feature type="transmembrane region" description="Helical" evidence="7">
    <location>
        <begin position="437"/>
        <end position="458"/>
    </location>
</feature>
<dbReference type="InterPro" id="IPR025966">
    <property type="entry name" value="OppC_N"/>
</dbReference>
<dbReference type="CDD" id="cd06261">
    <property type="entry name" value="TM_PBP2"/>
    <property type="match status" value="1"/>
</dbReference>
<evidence type="ECO:0000256" key="7">
    <source>
        <dbReference type="RuleBase" id="RU363032"/>
    </source>
</evidence>
<keyword evidence="3" id="KW-1003">Cell membrane</keyword>
<evidence type="ECO:0000256" key="4">
    <source>
        <dbReference type="ARBA" id="ARBA00022692"/>
    </source>
</evidence>
<keyword evidence="4 7" id="KW-0812">Transmembrane</keyword>
<feature type="domain" description="ABC transmembrane type-1" evidence="9">
    <location>
        <begin position="261"/>
        <end position="459"/>
    </location>
</feature>
<feature type="transmembrane region" description="Helical" evidence="7">
    <location>
        <begin position="22"/>
        <end position="44"/>
    </location>
</feature>
<dbReference type="Gene3D" id="1.10.3720.10">
    <property type="entry name" value="MetI-like"/>
    <property type="match status" value="1"/>
</dbReference>
<dbReference type="AlphaFoldDB" id="A0A1I5MLM3"/>
<dbReference type="OrthoDB" id="312811at2157"/>
<comment type="similarity">
    <text evidence="7">Belongs to the binding-protein-dependent transport system permease family.</text>
</comment>
<feature type="transmembrane region" description="Helical" evidence="7">
    <location>
        <begin position="160"/>
        <end position="181"/>
    </location>
</feature>
<keyword evidence="11" id="KW-1185">Reference proteome</keyword>
<evidence type="ECO:0000256" key="3">
    <source>
        <dbReference type="ARBA" id="ARBA00022475"/>
    </source>
</evidence>
<dbReference type="Pfam" id="PF12911">
    <property type="entry name" value="OppC_N"/>
    <property type="match status" value="1"/>
</dbReference>
<gene>
    <name evidence="10" type="ORF">SAMN05216277_101323</name>
</gene>
<dbReference type="PANTHER" id="PTHR43386:SF1">
    <property type="entry name" value="D,D-DIPEPTIDE TRANSPORT SYSTEM PERMEASE PROTEIN DDPC-RELATED"/>
    <property type="match status" value="1"/>
</dbReference>
<feature type="transmembrane region" description="Helical" evidence="7">
    <location>
        <begin position="263"/>
        <end position="285"/>
    </location>
</feature>
<evidence type="ECO:0000313" key="10">
    <source>
        <dbReference type="EMBL" id="SFP10492.1"/>
    </source>
</evidence>
<feature type="transmembrane region" description="Helical" evidence="7">
    <location>
        <begin position="111"/>
        <end position="136"/>
    </location>
</feature>
<dbReference type="GO" id="GO:0005886">
    <property type="term" value="C:plasma membrane"/>
    <property type="evidence" value="ECO:0007669"/>
    <property type="project" value="UniProtKB-SubCell"/>
</dbReference>
<feature type="compositionally biased region" description="Low complexity" evidence="8">
    <location>
        <begin position="474"/>
        <end position="487"/>
    </location>
</feature>
<feature type="transmembrane region" description="Helical" evidence="7">
    <location>
        <begin position="306"/>
        <end position="326"/>
    </location>
</feature>
<dbReference type="PANTHER" id="PTHR43386">
    <property type="entry name" value="OLIGOPEPTIDE TRANSPORT SYSTEM PERMEASE PROTEIN APPC"/>
    <property type="match status" value="1"/>
</dbReference>
<name>A0A1I5MLM3_9EURY</name>
<dbReference type="InterPro" id="IPR000515">
    <property type="entry name" value="MetI-like"/>
</dbReference>
<organism evidence="10 11">
    <name type="scientific">Halolamina pelagica</name>
    <dbReference type="NCBI Taxonomy" id="699431"/>
    <lineage>
        <taxon>Archaea</taxon>
        <taxon>Methanobacteriati</taxon>
        <taxon>Methanobacteriota</taxon>
        <taxon>Stenosarchaea group</taxon>
        <taxon>Halobacteria</taxon>
        <taxon>Halobacteriales</taxon>
        <taxon>Haloferacaceae</taxon>
    </lineage>
</organism>
<feature type="region of interest" description="Disordered" evidence="8">
    <location>
        <begin position="468"/>
        <end position="487"/>
    </location>
</feature>
<accession>A0A1I5MLM3</accession>